<protein>
    <submittedName>
        <fullName evidence="2">Uncharacterized protein</fullName>
    </submittedName>
</protein>
<reference evidence="2 3" key="1">
    <citation type="journal article" date="2014" name="Proc. Natl. Acad. Sci. U.S.A.">
        <title>Trajectory and genomic determinants of fungal-pathogen speciation and host adaptation.</title>
        <authorList>
            <person name="Hu X."/>
            <person name="Xiao G."/>
            <person name="Zheng P."/>
            <person name="Shang Y."/>
            <person name="Su Y."/>
            <person name="Zhang X."/>
            <person name="Liu X."/>
            <person name="Zhan S."/>
            <person name="St Leger R.J."/>
            <person name="Wang C."/>
        </authorList>
    </citation>
    <scope>NUCLEOTIDE SEQUENCE [LARGE SCALE GENOMIC DNA]</scope>
    <source>
        <strain evidence="2 3">ARSEF 1941</strain>
    </source>
</reference>
<evidence type="ECO:0000313" key="2">
    <source>
        <dbReference type="EMBL" id="KHN94533.1"/>
    </source>
</evidence>
<keyword evidence="3" id="KW-1185">Reference proteome</keyword>
<dbReference type="RefSeq" id="XP_040675599.1">
    <property type="nucleotide sequence ID" value="XM_040826386.1"/>
</dbReference>
<feature type="compositionally biased region" description="Polar residues" evidence="1">
    <location>
        <begin position="235"/>
        <end position="261"/>
    </location>
</feature>
<evidence type="ECO:0000256" key="1">
    <source>
        <dbReference type="SAM" id="MobiDB-lite"/>
    </source>
</evidence>
<dbReference type="STRING" id="1081103.A0A0B2WKR2"/>
<feature type="region of interest" description="Disordered" evidence="1">
    <location>
        <begin position="1"/>
        <end position="23"/>
    </location>
</feature>
<gene>
    <name evidence="2" type="ORF">MAM_07588</name>
</gene>
<name>A0A0B2WKR2_METAS</name>
<feature type="region of interest" description="Disordered" evidence="1">
    <location>
        <begin position="164"/>
        <end position="329"/>
    </location>
</feature>
<dbReference type="EMBL" id="AZHE01000033">
    <property type="protein sequence ID" value="KHN94533.1"/>
    <property type="molecule type" value="Genomic_DNA"/>
</dbReference>
<feature type="compositionally biased region" description="Polar residues" evidence="1">
    <location>
        <begin position="192"/>
        <end position="218"/>
    </location>
</feature>
<feature type="compositionally biased region" description="Basic residues" evidence="1">
    <location>
        <begin position="294"/>
        <end position="304"/>
    </location>
</feature>
<dbReference type="HOGENOM" id="CLU_527932_0_0_1"/>
<proteinExistence type="predicted"/>
<sequence length="516" mass="55420">MSSTDGNNFEDVQDTPGSASADDIGMSVFDEAFFGTDVDTDELPSPESTHVNVESHENAATSADMLDVFNQLSRAIELSPPARPHGNVESLESVVPDGNTFDLFNVAPETDVLELINTLTNTNGTVENAVTNTHWTAENVTVSNGTVDRAATIYVSMRDLDKSATNADGEDMNNAVTNASLPNHGAEPPADSQASVENQNATTSVPMQTPADNQTLSGNEDAAVVTRQEVPPRDSQASMENQNATTSVPMQTPADNQTLSGNEDAAVVTRQEEPPRDSQAPAGDQNGVTNVPMQRRRVYRRRSSRNQGAAMVSRPEGPPMGAQAPGRASGFDAPDDRFGLVNNGPQHRMVPTTAEPTGNLAAPGYPPVPQPVPYQNTAYQPAPYQNTAYQIAAHQNTPYQPAPYQPAPYQPAPYQPAPYPNTPHQNMAYQNAPYQNTPYQTAAYETAAYQNTPYLNTSHHNTAYQAASYQTGPAFQPIRQGPVVPQHGGMGIAPHISHPAAYSVPRSHEVARHSFH</sequence>
<comment type="caution">
    <text evidence="2">The sequence shown here is derived from an EMBL/GenBank/DDBJ whole genome shotgun (WGS) entry which is preliminary data.</text>
</comment>
<dbReference type="AlphaFoldDB" id="A0A0B2WKR2"/>
<evidence type="ECO:0000313" key="3">
    <source>
        <dbReference type="Proteomes" id="UP000030816"/>
    </source>
</evidence>
<dbReference type="GeneID" id="63742043"/>
<accession>A0A0B2WKR2</accession>
<organism evidence="2 3">
    <name type="scientific">Metarhizium album (strain ARSEF 1941)</name>
    <dbReference type="NCBI Taxonomy" id="1081103"/>
    <lineage>
        <taxon>Eukaryota</taxon>
        <taxon>Fungi</taxon>
        <taxon>Dikarya</taxon>
        <taxon>Ascomycota</taxon>
        <taxon>Pezizomycotina</taxon>
        <taxon>Sordariomycetes</taxon>
        <taxon>Hypocreomycetidae</taxon>
        <taxon>Hypocreales</taxon>
        <taxon>Clavicipitaceae</taxon>
        <taxon>Metarhizium</taxon>
    </lineage>
</organism>
<dbReference type="Proteomes" id="UP000030816">
    <property type="component" value="Unassembled WGS sequence"/>
</dbReference>